<sequence length="96" mass="9730">MPPAPQPAPRRIAIRVKPGASRTAVGGTHGDALVVAVNARAVEGKATEAALKALADALGVRRRQLVLVTGATSRDKVVELADPPPGLDAVLAALRG</sequence>
<accession>A0AA41U262</accession>
<dbReference type="InterPro" id="IPR036591">
    <property type="entry name" value="YggU-like_sf"/>
</dbReference>
<dbReference type="PANTHER" id="PTHR13420:SF7">
    <property type="entry name" value="UPF0235 PROTEIN C15ORF40"/>
    <property type="match status" value="1"/>
</dbReference>
<proteinExistence type="inferred from homology"/>
<dbReference type="SMART" id="SM01152">
    <property type="entry name" value="DUF167"/>
    <property type="match status" value="1"/>
</dbReference>
<dbReference type="AlphaFoldDB" id="A0AA41U262"/>
<gene>
    <name evidence="3" type="ORF">LZ495_24555</name>
</gene>
<dbReference type="RefSeq" id="WP_235055041.1">
    <property type="nucleotide sequence ID" value="NZ_JAKFHA010000016.1"/>
</dbReference>
<evidence type="ECO:0000313" key="4">
    <source>
        <dbReference type="Proteomes" id="UP001165378"/>
    </source>
</evidence>
<dbReference type="Pfam" id="PF02594">
    <property type="entry name" value="DUF167"/>
    <property type="match status" value="1"/>
</dbReference>
<evidence type="ECO:0000313" key="3">
    <source>
        <dbReference type="EMBL" id="MCF2530371.1"/>
    </source>
</evidence>
<dbReference type="Proteomes" id="UP001165378">
    <property type="component" value="Unassembled WGS sequence"/>
</dbReference>
<dbReference type="PANTHER" id="PTHR13420">
    <property type="entry name" value="UPF0235 PROTEIN C15ORF40"/>
    <property type="match status" value="1"/>
</dbReference>
<dbReference type="EMBL" id="JAKFHA010000016">
    <property type="protein sequence ID" value="MCF2530371.1"/>
    <property type="molecule type" value="Genomic_DNA"/>
</dbReference>
<name>A0AA41U262_9ACTN</name>
<evidence type="ECO:0000256" key="2">
    <source>
        <dbReference type="HAMAP-Rule" id="MF_00634"/>
    </source>
</evidence>
<dbReference type="NCBIfam" id="TIGR00251">
    <property type="entry name" value="DUF167 family protein"/>
    <property type="match status" value="1"/>
</dbReference>
<keyword evidence="4" id="KW-1185">Reference proteome</keyword>
<comment type="caution">
    <text evidence="3">The sequence shown here is derived from an EMBL/GenBank/DDBJ whole genome shotgun (WGS) entry which is preliminary data.</text>
</comment>
<organism evidence="3 4">
    <name type="scientific">Yinghuangia soli</name>
    <dbReference type="NCBI Taxonomy" id="2908204"/>
    <lineage>
        <taxon>Bacteria</taxon>
        <taxon>Bacillati</taxon>
        <taxon>Actinomycetota</taxon>
        <taxon>Actinomycetes</taxon>
        <taxon>Kitasatosporales</taxon>
        <taxon>Streptomycetaceae</taxon>
        <taxon>Yinghuangia</taxon>
    </lineage>
</organism>
<dbReference type="GO" id="GO:0005737">
    <property type="term" value="C:cytoplasm"/>
    <property type="evidence" value="ECO:0007669"/>
    <property type="project" value="TreeGrafter"/>
</dbReference>
<comment type="similarity">
    <text evidence="1 2">Belongs to the UPF0235 family.</text>
</comment>
<evidence type="ECO:0000256" key="1">
    <source>
        <dbReference type="ARBA" id="ARBA00010364"/>
    </source>
</evidence>
<dbReference type="HAMAP" id="MF_00634">
    <property type="entry name" value="UPF0235"/>
    <property type="match status" value="1"/>
</dbReference>
<dbReference type="InterPro" id="IPR003746">
    <property type="entry name" value="DUF167"/>
</dbReference>
<reference evidence="3" key="1">
    <citation type="submission" date="2022-01" db="EMBL/GenBank/DDBJ databases">
        <title>Genome-Based Taxonomic Classification of the Phylum Actinobacteria.</title>
        <authorList>
            <person name="Gao Y."/>
        </authorList>
    </citation>
    <scope>NUCLEOTIDE SEQUENCE</scope>
    <source>
        <strain evidence="3">KLBMP 8922</strain>
    </source>
</reference>
<dbReference type="SUPFAM" id="SSF69786">
    <property type="entry name" value="YggU-like"/>
    <property type="match status" value="1"/>
</dbReference>
<dbReference type="Gene3D" id="3.30.1200.10">
    <property type="entry name" value="YggU-like"/>
    <property type="match status" value="1"/>
</dbReference>
<protein>
    <recommendedName>
        <fullName evidence="2">UPF0235 protein LZ495_24555</fullName>
    </recommendedName>
</protein>